<proteinExistence type="predicted"/>
<feature type="compositionally biased region" description="Pro residues" evidence="1">
    <location>
        <begin position="85"/>
        <end position="96"/>
    </location>
</feature>
<organism evidence="2 3">
    <name type="scientific">Trapa incisa</name>
    <dbReference type="NCBI Taxonomy" id="236973"/>
    <lineage>
        <taxon>Eukaryota</taxon>
        <taxon>Viridiplantae</taxon>
        <taxon>Streptophyta</taxon>
        <taxon>Embryophyta</taxon>
        <taxon>Tracheophyta</taxon>
        <taxon>Spermatophyta</taxon>
        <taxon>Magnoliopsida</taxon>
        <taxon>eudicotyledons</taxon>
        <taxon>Gunneridae</taxon>
        <taxon>Pentapetalae</taxon>
        <taxon>rosids</taxon>
        <taxon>malvids</taxon>
        <taxon>Myrtales</taxon>
        <taxon>Lythraceae</taxon>
        <taxon>Trapa</taxon>
    </lineage>
</organism>
<protein>
    <submittedName>
        <fullName evidence="2">Uncharacterized protein</fullName>
    </submittedName>
</protein>
<evidence type="ECO:0000313" key="3">
    <source>
        <dbReference type="Proteomes" id="UP001345219"/>
    </source>
</evidence>
<evidence type="ECO:0000256" key="1">
    <source>
        <dbReference type="SAM" id="MobiDB-lite"/>
    </source>
</evidence>
<keyword evidence="3" id="KW-1185">Reference proteome</keyword>
<name>A0AAN7KBF6_9MYRT</name>
<dbReference type="Proteomes" id="UP001345219">
    <property type="component" value="Chromosome 23"/>
</dbReference>
<comment type="caution">
    <text evidence="2">The sequence shown here is derived from an EMBL/GenBank/DDBJ whole genome shotgun (WGS) entry which is preliminary data.</text>
</comment>
<accession>A0AAN7KBF6</accession>
<gene>
    <name evidence="2" type="ORF">SAY87_029307</name>
</gene>
<feature type="region of interest" description="Disordered" evidence="1">
    <location>
        <begin position="48"/>
        <end position="96"/>
    </location>
</feature>
<reference evidence="2 3" key="1">
    <citation type="journal article" date="2023" name="Hortic Res">
        <title>Pangenome of water caltrop reveals structural variations and asymmetric subgenome divergence after allopolyploidization.</title>
        <authorList>
            <person name="Zhang X."/>
            <person name="Chen Y."/>
            <person name="Wang L."/>
            <person name="Yuan Y."/>
            <person name="Fang M."/>
            <person name="Shi L."/>
            <person name="Lu R."/>
            <person name="Comes H.P."/>
            <person name="Ma Y."/>
            <person name="Chen Y."/>
            <person name="Huang G."/>
            <person name="Zhou Y."/>
            <person name="Zheng Z."/>
            <person name="Qiu Y."/>
        </authorList>
    </citation>
    <scope>NUCLEOTIDE SEQUENCE [LARGE SCALE GENOMIC DNA]</scope>
    <source>
        <tissue evidence="2">Roots</tissue>
    </source>
</reference>
<dbReference type="EMBL" id="JAXIOK010000009">
    <property type="protein sequence ID" value="KAK4761423.1"/>
    <property type="molecule type" value="Genomic_DNA"/>
</dbReference>
<feature type="compositionally biased region" description="Low complexity" evidence="1">
    <location>
        <begin position="59"/>
        <end position="84"/>
    </location>
</feature>
<sequence length="96" mass="9224">MVCVVSGCGKAFPSLCPYAAQPGDNHPPIYVHIHQPIIYGVGDTAEVDGGGSGAPDAVSPGAASDATSAATAAAAPPLGAGAHHVPPPVPGPLHSV</sequence>
<evidence type="ECO:0000313" key="2">
    <source>
        <dbReference type="EMBL" id="KAK4761423.1"/>
    </source>
</evidence>
<dbReference type="AlphaFoldDB" id="A0AAN7KBF6"/>